<dbReference type="InterPro" id="IPR014710">
    <property type="entry name" value="RmlC-like_jellyroll"/>
</dbReference>
<comment type="caution">
    <text evidence="1">The sequence shown here is derived from an EMBL/GenBank/DDBJ whole genome shotgun (WGS) entry which is preliminary data.</text>
</comment>
<evidence type="ECO:0000313" key="1">
    <source>
        <dbReference type="EMBL" id="NGN64947.1"/>
    </source>
</evidence>
<gene>
    <name evidence="1" type="ORF">G5C51_13695</name>
</gene>
<keyword evidence="2" id="KW-1185">Reference proteome</keyword>
<dbReference type="AlphaFoldDB" id="A0A6G4U0Z0"/>
<dbReference type="Proteomes" id="UP000481583">
    <property type="component" value="Unassembled WGS sequence"/>
</dbReference>
<accession>A0A6G4U0Z0</accession>
<protein>
    <submittedName>
        <fullName evidence="1">Uncharacterized protein</fullName>
    </submittedName>
</protein>
<evidence type="ECO:0000313" key="2">
    <source>
        <dbReference type="Proteomes" id="UP000481583"/>
    </source>
</evidence>
<proteinExistence type="predicted"/>
<feature type="non-terminal residue" evidence="1">
    <location>
        <position position="1"/>
    </location>
</feature>
<dbReference type="InterPro" id="IPR011051">
    <property type="entry name" value="RmlC_Cupin_sf"/>
</dbReference>
<dbReference type="SUPFAM" id="SSF51182">
    <property type="entry name" value="RmlC-like cupins"/>
    <property type="match status" value="1"/>
</dbReference>
<dbReference type="Gene3D" id="2.60.120.10">
    <property type="entry name" value="Jelly Rolls"/>
    <property type="match status" value="1"/>
</dbReference>
<sequence>ELLGALEEMFYEVRRIALDAGAVADDDTDGRFHVLNVVEGEGVVIETAAGDRHALSYAETLTVPAAVGAYTLRAVGGGPVKVVKALVR</sequence>
<dbReference type="EMBL" id="JAAKZV010000047">
    <property type="protein sequence ID" value="NGN64947.1"/>
    <property type="molecule type" value="Genomic_DNA"/>
</dbReference>
<name>A0A6G4U0Z0_9ACTN</name>
<organism evidence="1 2">
    <name type="scientific">Streptomyces coryli</name>
    <dbReference type="NCBI Taxonomy" id="1128680"/>
    <lineage>
        <taxon>Bacteria</taxon>
        <taxon>Bacillati</taxon>
        <taxon>Actinomycetota</taxon>
        <taxon>Actinomycetes</taxon>
        <taxon>Kitasatosporales</taxon>
        <taxon>Streptomycetaceae</taxon>
        <taxon>Streptomyces</taxon>
    </lineage>
</organism>
<reference evidence="1 2" key="1">
    <citation type="submission" date="2020-02" db="EMBL/GenBank/DDBJ databases">
        <title>Whole-genome analyses of novel actinobacteria.</title>
        <authorList>
            <person name="Sahin N."/>
        </authorList>
    </citation>
    <scope>NUCLEOTIDE SEQUENCE [LARGE SCALE GENOMIC DNA]</scope>
    <source>
        <strain evidence="1 2">A7024</strain>
    </source>
</reference>